<feature type="transmembrane region" description="Helical" evidence="6">
    <location>
        <begin position="29"/>
        <end position="48"/>
    </location>
</feature>
<keyword evidence="9" id="KW-1185">Reference proteome</keyword>
<evidence type="ECO:0000259" key="7">
    <source>
        <dbReference type="PROSITE" id="PS50850"/>
    </source>
</evidence>
<dbReference type="Proteomes" id="UP000660110">
    <property type="component" value="Unassembled WGS sequence"/>
</dbReference>
<organism evidence="8 9">
    <name type="scientific">Halobacillus andaensis</name>
    <dbReference type="NCBI Taxonomy" id="1176239"/>
    <lineage>
        <taxon>Bacteria</taxon>
        <taxon>Bacillati</taxon>
        <taxon>Bacillota</taxon>
        <taxon>Bacilli</taxon>
        <taxon>Bacillales</taxon>
        <taxon>Bacillaceae</taxon>
        <taxon>Halobacillus</taxon>
    </lineage>
</organism>
<comment type="caution">
    <text evidence="8">The sequence shown here is derived from an EMBL/GenBank/DDBJ whole genome shotgun (WGS) entry which is preliminary data.</text>
</comment>
<dbReference type="PROSITE" id="PS50850">
    <property type="entry name" value="MFS"/>
    <property type="match status" value="1"/>
</dbReference>
<reference evidence="8" key="2">
    <citation type="submission" date="2020-09" db="EMBL/GenBank/DDBJ databases">
        <authorList>
            <person name="Sun Q."/>
            <person name="Zhou Y."/>
        </authorList>
    </citation>
    <scope>NUCLEOTIDE SEQUENCE</scope>
    <source>
        <strain evidence="8">CGMCC 1.12153</strain>
    </source>
</reference>
<evidence type="ECO:0000313" key="8">
    <source>
        <dbReference type="EMBL" id="GGF33261.1"/>
    </source>
</evidence>
<dbReference type="SUPFAM" id="SSF103473">
    <property type="entry name" value="MFS general substrate transporter"/>
    <property type="match status" value="1"/>
</dbReference>
<comment type="subcellular location">
    <subcellularLocation>
        <location evidence="1">Cell membrane</location>
        <topology evidence="1">Multi-pass membrane protein</topology>
    </subcellularLocation>
</comment>
<dbReference type="GO" id="GO:0005886">
    <property type="term" value="C:plasma membrane"/>
    <property type="evidence" value="ECO:0007669"/>
    <property type="project" value="UniProtKB-SubCell"/>
</dbReference>
<evidence type="ECO:0000256" key="4">
    <source>
        <dbReference type="ARBA" id="ARBA00022989"/>
    </source>
</evidence>
<dbReference type="GO" id="GO:0022857">
    <property type="term" value="F:transmembrane transporter activity"/>
    <property type="evidence" value="ECO:0007669"/>
    <property type="project" value="InterPro"/>
</dbReference>
<feature type="domain" description="Major facilitator superfamily (MFS) profile" evidence="7">
    <location>
        <begin position="1"/>
        <end position="101"/>
    </location>
</feature>
<reference evidence="8" key="1">
    <citation type="journal article" date="2014" name="Int. J. Syst. Evol. Microbiol.">
        <title>Complete genome sequence of Corynebacterium casei LMG S-19264T (=DSM 44701T), isolated from a smear-ripened cheese.</title>
        <authorList>
            <consortium name="US DOE Joint Genome Institute (JGI-PGF)"/>
            <person name="Walter F."/>
            <person name="Albersmeier A."/>
            <person name="Kalinowski J."/>
            <person name="Ruckert C."/>
        </authorList>
    </citation>
    <scope>NUCLEOTIDE SEQUENCE</scope>
    <source>
        <strain evidence="8">CGMCC 1.12153</strain>
    </source>
</reference>
<dbReference type="Gene3D" id="1.20.1250.20">
    <property type="entry name" value="MFS general substrate transporter like domains"/>
    <property type="match status" value="1"/>
</dbReference>
<keyword evidence="4 6" id="KW-1133">Transmembrane helix</keyword>
<evidence type="ECO:0000256" key="6">
    <source>
        <dbReference type="SAM" id="Phobius"/>
    </source>
</evidence>
<protein>
    <recommendedName>
        <fullName evidence="7">Major facilitator superfamily (MFS) profile domain-containing protein</fullName>
    </recommendedName>
</protein>
<proteinExistence type="predicted"/>
<evidence type="ECO:0000313" key="9">
    <source>
        <dbReference type="Proteomes" id="UP000660110"/>
    </source>
</evidence>
<dbReference type="EMBL" id="BMEL01000005">
    <property type="protein sequence ID" value="GGF33261.1"/>
    <property type="molecule type" value="Genomic_DNA"/>
</dbReference>
<dbReference type="InterPro" id="IPR036259">
    <property type="entry name" value="MFS_trans_sf"/>
</dbReference>
<evidence type="ECO:0000256" key="5">
    <source>
        <dbReference type="ARBA" id="ARBA00023136"/>
    </source>
</evidence>
<keyword evidence="5 6" id="KW-0472">Membrane</keyword>
<feature type="transmembrane region" description="Helical" evidence="6">
    <location>
        <begin position="60"/>
        <end position="91"/>
    </location>
</feature>
<dbReference type="AlphaFoldDB" id="A0A917EY63"/>
<dbReference type="InterPro" id="IPR011701">
    <property type="entry name" value="MFS"/>
</dbReference>
<dbReference type="RefSeq" id="WP_308808352.1">
    <property type="nucleotide sequence ID" value="NZ_BMEL01000005.1"/>
</dbReference>
<accession>A0A917EY63</accession>
<keyword evidence="2" id="KW-0813">Transport</keyword>
<evidence type="ECO:0000256" key="2">
    <source>
        <dbReference type="ARBA" id="ARBA00022448"/>
    </source>
</evidence>
<keyword evidence="3 6" id="KW-0812">Transmembrane</keyword>
<sequence>MFFSGPGQTYSISIFIDYYIEDFGYSRSAVSGLYSTAPLCAGFTLFLMGRVVDRFGQRTMMVVVGTLLALALFWNALMVGAVMMFIGFLLIRLLGQGSYWR</sequence>
<evidence type="ECO:0000256" key="3">
    <source>
        <dbReference type="ARBA" id="ARBA00022692"/>
    </source>
</evidence>
<dbReference type="InterPro" id="IPR020846">
    <property type="entry name" value="MFS_dom"/>
</dbReference>
<name>A0A917EY63_HALAA</name>
<gene>
    <name evidence="8" type="ORF">GCM10010954_35510</name>
</gene>
<evidence type="ECO:0000256" key="1">
    <source>
        <dbReference type="ARBA" id="ARBA00004651"/>
    </source>
</evidence>
<dbReference type="Pfam" id="PF07690">
    <property type="entry name" value="MFS_1"/>
    <property type="match status" value="1"/>
</dbReference>